<dbReference type="Proteomes" id="UP000798662">
    <property type="component" value="Chromosome 3"/>
</dbReference>
<reference evidence="1" key="1">
    <citation type="submission" date="2019-11" db="EMBL/GenBank/DDBJ databases">
        <title>Nori genome reveals adaptations in red seaweeds to the harsh intertidal environment.</title>
        <authorList>
            <person name="Wang D."/>
            <person name="Mao Y."/>
        </authorList>
    </citation>
    <scope>NUCLEOTIDE SEQUENCE</scope>
    <source>
        <tissue evidence="1">Gametophyte</tissue>
    </source>
</reference>
<sequence length="246" mass="27573">MATASVRSRPDLGVRPIWRRWGGQALWCCCAYGALLRPCPDDIAIPWAQARPRALPMADDDLGVLTLFLFAFGRAFLLFVFLCVVAVLLLRSATISSSYSCRTEVCQYSGFRIYPGHGSRFIRVDGKSYVFANSKCEASFHLKRKAAKRPWTVLFRKLHKKGAQEDVSRRRARRARTVVTKPVFGATLEFIKARRTQRPEMRKAARDAALKEAKERNKTKKAGKTKAIASQAGKFGGAKAPPPKKR</sequence>
<evidence type="ECO:0000313" key="2">
    <source>
        <dbReference type="Proteomes" id="UP000798662"/>
    </source>
</evidence>
<accession>A0ACC3CIT5</accession>
<proteinExistence type="predicted"/>
<organism evidence="1 2">
    <name type="scientific">Pyropia yezoensis</name>
    <name type="common">Susabi-nori</name>
    <name type="synonym">Porphyra yezoensis</name>
    <dbReference type="NCBI Taxonomy" id="2788"/>
    <lineage>
        <taxon>Eukaryota</taxon>
        <taxon>Rhodophyta</taxon>
        <taxon>Bangiophyceae</taxon>
        <taxon>Bangiales</taxon>
        <taxon>Bangiaceae</taxon>
        <taxon>Pyropia</taxon>
    </lineage>
</organism>
<protein>
    <submittedName>
        <fullName evidence="1">Uncharacterized protein</fullName>
    </submittedName>
</protein>
<name>A0ACC3CIT5_PYRYE</name>
<dbReference type="EMBL" id="CM020620">
    <property type="protein sequence ID" value="KAK1869637.1"/>
    <property type="molecule type" value="Genomic_DNA"/>
</dbReference>
<evidence type="ECO:0000313" key="1">
    <source>
        <dbReference type="EMBL" id="KAK1869637.1"/>
    </source>
</evidence>
<keyword evidence="2" id="KW-1185">Reference proteome</keyword>
<gene>
    <name evidence="1" type="ORF">I4F81_012107</name>
</gene>
<comment type="caution">
    <text evidence="1">The sequence shown here is derived from an EMBL/GenBank/DDBJ whole genome shotgun (WGS) entry which is preliminary data.</text>
</comment>